<feature type="domain" description="N-acetyltransferase" evidence="3">
    <location>
        <begin position="10"/>
        <end position="160"/>
    </location>
</feature>
<proteinExistence type="predicted"/>
<evidence type="ECO:0000256" key="1">
    <source>
        <dbReference type="ARBA" id="ARBA00022679"/>
    </source>
</evidence>
<feature type="domain" description="N-acetyltransferase" evidence="3">
    <location>
        <begin position="157"/>
        <end position="298"/>
    </location>
</feature>
<dbReference type="PROSITE" id="PS51186">
    <property type="entry name" value="GNAT"/>
    <property type="match status" value="2"/>
</dbReference>
<dbReference type="PANTHER" id="PTHR43420">
    <property type="entry name" value="ACETYLTRANSFERASE"/>
    <property type="match status" value="1"/>
</dbReference>
<dbReference type="AlphaFoldDB" id="A0A402AK26"/>
<name>A0A402AK26_9CHLR</name>
<keyword evidence="2" id="KW-0012">Acyltransferase</keyword>
<gene>
    <name evidence="4" type="ORF">KDK_32770</name>
</gene>
<dbReference type="GO" id="GO:0016747">
    <property type="term" value="F:acyltransferase activity, transferring groups other than amino-acyl groups"/>
    <property type="evidence" value="ECO:0007669"/>
    <property type="project" value="InterPro"/>
</dbReference>
<evidence type="ECO:0000313" key="5">
    <source>
        <dbReference type="Proteomes" id="UP000287188"/>
    </source>
</evidence>
<reference evidence="5" key="1">
    <citation type="submission" date="2018-12" db="EMBL/GenBank/DDBJ databases">
        <title>Tengunoibacter tsumagoiensis gen. nov., sp. nov., Dictyobacter kobayashii sp. nov., D. alpinus sp. nov., and D. joshuensis sp. nov. and description of Dictyobacteraceae fam. nov. within the order Ktedonobacterales isolated from Tengu-no-mugimeshi.</title>
        <authorList>
            <person name="Wang C.M."/>
            <person name="Zheng Y."/>
            <person name="Sakai Y."/>
            <person name="Toyoda A."/>
            <person name="Minakuchi Y."/>
            <person name="Abe K."/>
            <person name="Yokota A."/>
            <person name="Yabe S."/>
        </authorList>
    </citation>
    <scope>NUCLEOTIDE SEQUENCE [LARGE SCALE GENOMIC DNA]</scope>
    <source>
        <strain evidence="5">Uno11</strain>
    </source>
</reference>
<evidence type="ECO:0000313" key="4">
    <source>
        <dbReference type="EMBL" id="GCE19477.1"/>
    </source>
</evidence>
<dbReference type="CDD" id="cd04301">
    <property type="entry name" value="NAT_SF"/>
    <property type="match status" value="2"/>
</dbReference>
<dbReference type="InterPro" id="IPR016181">
    <property type="entry name" value="Acyl_CoA_acyltransferase"/>
</dbReference>
<organism evidence="4 5">
    <name type="scientific">Dictyobacter kobayashii</name>
    <dbReference type="NCBI Taxonomy" id="2014872"/>
    <lineage>
        <taxon>Bacteria</taxon>
        <taxon>Bacillati</taxon>
        <taxon>Chloroflexota</taxon>
        <taxon>Ktedonobacteria</taxon>
        <taxon>Ktedonobacterales</taxon>
        <taxon>Dictyobacteraceae</taxon>
        <taxon>Dictyobacter</taxon>
    </lineage>
</organism>
<dbReference type="InterPro" id="IPR000182">
    <property type="entry name" value="GNAT_dom"/>
</dbReference>
<dbReference type="InterPro" id="IPR050680">
    <property type="entry name" value="YpeA/RimI_acetyltransf"/>
</dbReference>
<evidence type="ECO:0000256" key="2">
    <source>
        <dbReference type="ARBA" id="ARBA00023315"/>
    </source>
</evidence>
<protein>
    <submittedName>
        <fullName evidence="4">GNAT family N-acetyltransferase</fullName>
    </submittedName>
</protein>
<dbReference type="RefSeq" id="WP_161977383.1">
    <property type="nucleotide sequence ID" value="NZ_BIFS01000001.1"/>
</dbReference>
<dbReference type="SUPFAM" id="SSF55729">
    <property type="entry name" value="Acyl-CoA N-acyltransferases (Nat)"/>
    <property type="match status" value="2"/>
</dbReference>
<dbReference type="EMBL" id="BIFS01000001">
    <property type="protein sequence ID" value="GCE19477.1"/>
    <property type="molecule type" value="Genomic_DNA"/>
</dbReference>
<evidence type="ECO:0000259" key="3">
    <source>
        <dbReference type="PROSITE" id="PS51186"/>
    </source>
</evidence>
<accession>A0A402AK26</accession>
<dbReference type="Proteomes" id="UP000287188">
    <property type="component" value="Unassembled WGS sequence"/>
</dbReference>
<sequence>MPYEPLQGLVKKHTLSAVEIQSLRQLADECERYEHLHMRIEWRQLQQRAGFVVKDFLYYEDGALVGYLTLDDQGSQQNEVVGMVHPEYRRRGIFRQLLAAAASECQLRGMQQLILVCERNSRAGHAFLRAQGATLSESEHEMLLTHIPQRTAFDERLTIHKADIHEAEALIKVQSESFGDPVDATRRRVLHCLQNPTRPYYLAVFGDEEVGCHEPVGSFRLETAQEVVGIYAFGVRPDYQGRGYGRQILEEAIFILHSQNAARSIMLDVDVENSRALHLYRACGFEVRTTYDYYVLDL</sequence>
<dbReference type="Gene3D" id="3.40.630.30">
    <property type="match status" value="1"/>
</dbReference>
<comment type="caution">
    <text evidence="4">The sequence shown here is derived from an EMBL/GenBank/DDBJ whole genome shotgun (WGS) entry which is preliminary data.</text>
</comment>
<keyword evidence="1 4" id="KW-0808">Transferase</keyword>
<keyword evidence="5" id="KW-1185">Reference proteome</keyword>
<dbReference type="Pfam" id="PF00583">
    <property type="entry name" value="Acetyltransf_1"/>
    <property type="match status" value="2"/>
</dbReference>